<keyword evidence="5 7" id="KW-0408">Iron</keyword>
<sequence>MTSRSVVGAISAEEADEVVFEILGGETGRADPYPLYRRLREGRPVHSSPSTGVWFVSDYGVAKQVLHDPRFGRGEGSMMGALADAEVAERSGEMRRSSRNMLFADPPDHTRLRGLVSRAFTPRRVEELRPRLVDLVDPLLDVVAGDQEVDLLDAVAFRFPVAVIGELVGVPEADRDQFRTLVRASTAMIEASPSAEALAEAQRSMGEMSDYFHDLVARRRREPSGDLLSAMIAIEDADGDRLTEDELVSTAILLFGAGFETTTNLIGNGTLCLLRHPDQMARLRDDPSLLLSAVEEMLRFESPVQLDARSALVDAEVAGRRVEAGTSVVTFLGAANRDPQVFAEPDVFDVARSPNSPLSFGWGIHHCLGAHLARLEGEVVFGRMLDRFARIDLAEEPVWRQSITLRGLEGLRVSAVIAPGVDA</sequence>
<dbReference type="PANTHER" id="PTHR46696">
    <property type="entry name" value="P450, PUTATIVE (EUROFUNG)-RELATED"/>
    <property type="match status" value="1"/>
</dbReference>
<dbReference type="GO" id="GO:0005506">
    <property type="term" value="F:iron ion binding"/>
    <property type="evidence" value="ECO:0007669"/>
    <property type="project" value="InterPro"/>
</dbReference>
<dbReference type="KEGG" id="ima:PO878_17310"/>
<comment type="similarity">
    <text evidence="1 7">Belongs to the cytochrome P450 family.</text>
</comment>
<dbReference type="PRINTS" id="PR00359">
    <property type="entry name" value="BP450"/>
</dbReference>
<organism evidence="8 9">
    <name type="scientific">Iamia majanohamensis</name>
    <dbReference type="NCBI Taxonomy" id="467976"/>
    <lineage>
        <taxon>Bacteria</taxon>
        <taxon>Bacillati</taxon>
        <taxon>Actinomycetota</taxon>
        <taxon>Acidimicrobiia</taxon>
        <taxon>Acidimicrobiales</taxon>
        <taxon>Iamiaceae</taxon>
        <taxon>Iamia</taxon>
    </lineage>
</organism>
<keyword evidence="3 7" id="KW-0479">Metal-binding</keyword>
<gene>
    <name evidence="8" type="ORF">PO878_17310</name>
</gene>
<dbReference type="AlphaFoldDB" id="A0AAF0BT34"/>
<evidence type="ECO:0000313" key="8">
    <source>
        <dbReference type="EMBL" id="WCO66262.1"/>
    </source>
</evidence>
<dbReference type="InterPro" id="IPR002397">
    <property type="entry name" value="Cyt_P450_B"/>
</dbReference>
<evidence type="ECO:0000256" key="4">
    <source>
        <dbReference type="ARBA" id="ARBA00023002"/>
    </source>
</evidence>
<evidence type="ECO:0000313" key="9">
    <source>
        <dbReference type="Proteomes" id="UP001216390"/>
    </source>
</evidence>
<dbReference type="PROSITE" id="PS00086">
    <property type="entry name" value="CYTOCHROME_P450"/>
    <property type="match status" value="1"/>
</dbReference>
<dbReference type="GO" id="GO:0020037">
    <property type="term" value="F:heme binding"/>
    <property type="evidence" value="ECO:0007669"/>
    <property type="project" value="InterPro"/>
</dbReference>
<dbReference type="Pfam" id="PF00067">
    <property type="entry name" value="p450"/>
    <property type="match status" value="1"/>
</dbReference>
<accession>A0AAF0BT34</accession>
<dbReference type="InterPro" id="IPR001128">
    <property type="entry name" value="Cyt_P450"/>
</dbReference>
<evidence type="ECO:0000256" key="7">
    <source>
        <dbReference type="RuleBase" id="RU000461"/>
    </source>
</evidence>
<name>A0AAF0BT34_9ACTN</name>
<keyword evidence="6 7" id="KW-0503">Monooxygenase</keyword>
<proteinExistence type="inferred from homology"/>
<evidence type="ECO:0000256" key="6">
    <source>
        <dbReference type="ARBA" id="ARBA00023033"/>
    </source>
</evidence>
<dbReference type="FunFam" id="1.10.630.10:FF:000018">
    <property type="entry name" value="Cytochrome P450 monooxygenase"/>
    <property type="match status" value="1"/>
</dbReference>
<keyword evidence="4 7" id="KW-0560">Oxidoreductase</keyword>
<dbReference type="PANTHER" id="PTHR46696:SF1">
    <property type="entry name" value="CYTOCHROME P450 YJIB-RELATED"/>
    <property type="match status" value="1"/>
</dbReference>
<dbReference type="GO" id="GO:0016705">
    <property type="term" value="F:oxidoreductase activity, acting on paired donors, with incorporation or reduction of molecular oxygen"/>
    <property type="evidence" value="ECO:0007669"/>
    <property type="project" value="InterPro"/>
</dbReference>
<dbReference type="InterPro" id="IPR017972">
    <property type="entry name" value="Cyt_P450_CS"/>
</dbReference>
<dbReference type="EMBL" id="CP116942">
    <property type="protein sequence ID" value="WCO66262.1"/>
    <property type="molecule type" value="Genomic_DNA"/>
</dbReference>
<evidence type="ECO:0000256" key="2">
    <source>
        <dbReference type="ARBA" id="ARBA00022617"/>
    </source>
</evidence>
<keyword evidence="2 7" id="KW-0349">Heme</keyword>
<dbReference type="Gene3D" id="1.10.630.10">
    <property type="entry name" value="Cytochrome P450"/>
    <property type="match status" value="1"/>
</dbReference>
<dbReference type="InterPro" id="IPR036396">
    <property type="entry name" value="Cyt_P450_sf"/>
</dbReference>
<dbReference type="Proteomes" id="UP001216390">
    <property type="component" value="Chromosome"/>
</dbReference>
<keyword evidence="9" id="KW-1185">Reference proteome</keyword>
<evidence type="ECO:0000256" key="3">
    <source>
        <dbReference type="ARBA" id="ARBA00022723"/>
    </source>
</evidence>
<evidence type="ECO:0000256" key="1">
    <source>
        <dbReference type="ARBA" id="ARBA00010617"/>
    </source>
</evidence>
<protein>
    <submittedName>
        <fullName evidence="8">Cytochrome P450</fullName>
    </submittedName>
</protein>
<dbReference type="CDD" id="cd20625">
    <property type="entry name" value="CYP164-like"/>
    <property type="match status" value="1"/>
</dbReference>
<evidence type="ECO:0000256" key="5">
    <source>
        <dbReference type="ARBA" id="ARBA00023004"/>
    </source>
</evidence>
<reference evidence="8" key="1">
    <citation type="submission" date="2023-01" db="EMBL/GenBank/DDBJ databases">
        <title>The diversity of Class Acidimicrobiia in South China Sea sediment environments and the proposal of Iamia marina sp. nov., a novel species of the genus Iamia.</title>
        <authorList>
            <person name="He Y."/>
            <person name="Tian X."/>
        </authorList>
    </citation>
    <scope>NUCLEOTIDE SEQUENCE</scope>
    <source>
        <strain evidence="8">DSM 19957</strain>
    </source>
</reference>
<dbReference type="SUPFAM" id="SSF48264">
    <property type="entry name" value="Cytochrome P450"/>
    <property type="match status" value="1"/>
</dbReference>
<dbReference type="GO" id="GO:0004497">
    <property type="term" value="F:monooxygenase activity"/>
    <property type="evidence" value="ECO:0007669"/>
    <property type="project" value="UniProtKB-KW"/>
</dbReference>
<dbReference type="RefSeq" id="WP_272735785.1">
    <property type="nucleotide sequence ID" value="NZ_CP116942.1"/>
</dbReference>